<dbReference type="InterPro" id="IPR045864">
    <property type="entry name" value="aa-tRNA-synth_II/BPL/LPL"/>
</dbReference>
<organism evidence="10 11">
    <name type="scientific">Candidatus Vogelbacteria bacterium RIFOXYB1_FULL_42_16</name>
    <dbReference type="NCBI Taxonomy" id="1802436"/>
    <lineage>
        <taxon>Bacteria</taxon>
        <taxon>Candidatus Vogeliibacteriota</taxon>
    </lineage>
</organism>
<dbReference type="GO" id="GO:0005524">
    <property type="term" value="F:ATP binding"/>
    <property type="evidence" value="ECO:0007669"/>
    <property type="project" value="UniProtKB-KW"/>
</dbReference>
<evidence type="ECO:0000256" key="7">
    <source>
        <dbReference type="ARBA" id="ARBA00048573"/>
    </source>
</evidence>
<dbReference type="GO" id="GO:0000049">
    <property type="term" value="F:tRNA binding"/>
    <property type="evidence" value="ECO:0007669"/>
    <property type="project" value="TreeGrafter"/>
</dbReference>
<dbReference type="GO" id="GO:0046872">
    <property type="term" value="F:metal ion binding"/>
    <property type="evidence" value="ECO:0007669"/>
    <property type="project" value="UniProtKB-KW"/>
</dbReference>
<dbReference type="PANTHER" id="PTHR42918:SF15">
    <property type="entry name" value="LYSINE--TRNA LIGASE, CHLOROPLASTIC_MITOCHONDRIAL"/>
    <property type="match status" value="1"/>
</dbReference>
<dbReference type="InterPro" id="IPR006195">
    <property type="entry name" value="aa-tRNA-synth_II"/>
</dbReference>
<sequence>MASLPELRAERLKKLALLKQAGQEPWPAQSHLDLDLQTVVADFEKLATAGDKKTVGGRVMSLRIQGALAFFDLFDGSARLQALLKKESLGETFDLFVDTIDIGDFVEVTGTFFITKRGEKTIEGDSWRILAKSLHPLPDKWAGLQDVEERLRKRYLDILLNDETRQLIVKRSQFWQAMREFLLIKGFLEVDTPILENTPGGAEARPFITHHNALDLDVYLRISTGELWQKKLMVAGLPKTFEIGRVFRNEGMDAEHLQDYTALEFYSAYSDYREGMELVRELYRFVAEKTFGTQKFTIRGFEVDLSKDWETYDFVAIIKEQTDIDILSADLGVMENKLRELGIVYDQKGFNLTRAIDNLWKYCRKQIAGPGFLINVPVTMEPLAKRQAENPALVERFQVIIAGSENGKGFSELNDPLDQAGRFADQAKLREAGDEEAQRYDYEFVEALEYGMPPTFGFGVSERLFSFLCDKPARETQIFPLMRPKGNENLS</sequence>
<evidence type="ECO:0000256" key="8">
    <source>
        <dbReference type="RuleBase" id="RU000336"/>
    </source>
</evidence>
<comment type="cofactor">
    <cofactor evidence="8">
        <name>Mg(2+)</name>
        <dbReference type="ChEBI" id="CHEBI:18420"/>
    </cofactor>
    <text evidence="8">Binds 3 Mg(2+) ions per subunit.</text>
</comment>
<dbReference type="STRING" id="1802436.A2370_00620"/>
<proteinExistence type="predicted"/>
<dbReference type="InterPro" id="IPR004365">
    <property type="entry name" value="NA-bd_OB_tRNA"/>
</dbReference>
<accession>A0A1G2QEI3</accession>
<evidence type="ECO:0000256" key="5">
    <source>
        <dbReference type="ARBA" id="ARBA00022840"/>
    </source>
</evidence>
<reference evidence="10 11" key="1">
    <citation type="journal article" date="2016" name="Nat. Commun.">
        <title>Thousands of microbial genomes shed light on interconnected biogeochemical processes in an aquifer system.</title>
        <authorList>
            <person name="Anantharaman K."/>
            <person name="Brown C.T."/>
            <person name="Hug L.A."/>
            <person name="Sharon I."/>
            <person name="Castelle C.J."/>
            <person name="Probst A.J."/>
            <person name="Thomas B.C."/>
            <person name="Singh A."/>
            <person name="Wilkins M.J."/>
            <person name="Karaoz U."/>
            <person name="Brodie E.L."/>
            <person name="Williams K.H."/>
            <person name="Hubbard S.S."/>
            <person name="Banfield J.F."/>
        </authorList>
    </citation>
    <scope>NUCLEOTIDE SEQUENCE [LARGE SCALE GENOMIC DNA]</scope>
</reference>
<comment type="caution">
    <text evidence="10">The sequence shown here is derived from an EMBL/GenBank/DDBJ whole genome shotgun (WGS) entry which is preliminary data.</text>
</comment>
<dbReference type="Proteomes" id="UP000176222">
    <property type="component" value="Unassembled WGS sequence"/>
</dbReference>
<evidence type="ECO:0000256" key="2">
    <source>
        <dbReference type="ARBA" id="ARBA00022598"/>
    </source>
</evidence>
<dbReference type="Gene3D" id="2.40.50.140">
    <property type="entry name" value="Nucleic acid-binding proteins"/>
    <property type="match status" value="1"/>
</dbReference>
<keyword evidence="3 8" id="KW-0479">Metal-binding</keyword>
<dbReference type="Gene3D" id="3.30.930.10">
    <property type="entry name" value="Bira Bifunctional Protein, Domain 2"/>
    <property type="match status" value="1"/>
</dbReference>
<keyword evidence="4" id="KW-0547">Nucleotide-binding</keyword>
<dbReference type="Pfam" id="PF00152">
    <property type="entry name" value="tRNA-synt_2"/>
    <property type="match status" value="1"/>
</dbReference>
<dbReference type="PANTHER" id="PTHR42918">
    <property type="entry name" value="LYSYL-TRNA SYNTHETASE"/>
    <property type="match status" value="1"/>
</dbReference>
<evidence type="ECO:0000313" key="11">
    <source>
        <dbReference type="Proteomes" id="UP000176222"/>
    </source>
</evidence>
<evidence type="ECO:0000313" key="10">
    <source>
        <dbReference type="EMBL" id="OHA59010.1"/>
    </source>
</evidence>
<dbReference type="InterPro" id="IPR044136">
    <property type="entry name" value="Lys-tRNA-ligase_II_N"/>
</dbReference>
<dbReference type="SUPFAM" id="SSF50249">
    <property type="entry name" value="Nucleic acid-binding proteins"/>
    <property type="match status" value="1"/>
</dbReference>
<dbReference type="EC" id="6.1.1.6" evidence="1 8"/>
<evidence type="ECO:0000256" key="6">
    <source>
        <dbReference type="ARBA" id="ARBA00023146"/>
    </source>
</evidence>
<dbReference type="InterPro" id="IPR012340">
    <property type="entry name" value="NA-bd_OB-fold"/>
</dbReference>
<evidence type="ECO:0000256" key="1">
    <source>
        <dbReference type="ARBA" id="ARBA00013166"/>
    </source>
</evidence>
<dbReference type="InterPro" id="IPR018149">
    <property type="entry name" value="Lys-tRNA-synth_II_C"/>
</dbReference>
<evidence type="ECO:0000256" key="3">
    <source>
        <dbReference type="ARBA" id="ARBA00022723"/>
    </source>
</evidence>
<dbReference type="Pfam" id="PF01336">
    <property type="entry name" value="tRNA_anti-codon"/>
    <property type="match status" value="1"/>
</dbReference>
<name>A0A1G2QEI3_9BACT</name>
<dbReference type="GO" id="GO:0004824">
    <property type="term" value="F:lysine-tRNA ligase activity"/>
    <property type="evidence" value="ECO:0007669"/>
    <property type="project" value="UniProtKB-EC"/>
</dbReference>
<keyword evidence="6" id="KW-0030">Aminoacyl-tRNA synthetase</keyword>
<protein>
    <recommendedName>
        <fullName evidence="1 8">Lysine--tRNA ligase</fullName>
        <ecNumber evidence="1 8">6.1.1.6</ecNumber>
    </recommendedName>
</protein>
<dbReference type="NCBIfam" id="NF001756">
    <property type="entry name" value="PRK00484.1"/>
    <property type="match status" value="1"/>
</dbReference>
<dbReference type="GO" id="GO:0005829">
    <property type="term" value="C:cytosol"/>
    <property type="evidence" value="ECO:0007669"/>
    <property type="project" value="TreeGrafter"/>
</dbReference>
<dbReference type="AlphaFoldDB" id="A0A1G2QEI3"/>
<evidence type="ECO:0000256" key="4">
    <source>
        <dbReference type="ARBA" id="ARBA00022741"/>
    </source>
</evidence>
<comment type="catalytic activity">
    <reaction evidence="7 8">
        <text>tRNA(Lys) + L-lysine + ATP = L-lysyl-tRNA(Lys) + AMP + diphosphate</text>
        <dbReference type="Rhea" id="RHEA:20792"/>
        <dbReference type="Rhea" id="RHEA-COMP:9696"/>
        <dbReference type="Rhea" id="RHEA-COMP:9697"/>
        <dbReference type="ChEBI" id="CHEBI:30616"/>
        <dbReference type="ChEBI" id="CHEBI:32551"/>
        <dbReference type="ChEBI" id="CHEBI:33019"/>
        <dbReference type="ChEBI" id="CHEBI:78442"/>
        <dbReference type="ChEBI" id="CHEBI:78529"/>
        <dbReference type="ChEBI" id="CHEBI:456215"/>
        <dbReference type="EC" id="6.1.1.6"/>
    </reaction>
</comment>
<dbReference type="InterPro" id="IPR002313">
    <property type="entry name" value="Lys-tRNA-ligase_II"/>
</dbReference>
<keyword evidence="2 10" id="KW-0436">Ligase</keyword>
<dbReference type="PROSITE" id="PS50862">
    <property type="entry name" value="AA_TRNA_LIGASE_II"/>
    <property type="match status" value="1"/>
</dbReference>
<dbReference type="InterPro" id="IPR004364">
    <property type="entry name" value="Aa-tRNA-synt_II"/>
</dbReference>
<dbReference type="EMBL" id="MHTH01000006">
    <property type="protein sequence ID" value="OHA59010.1"/>
    <property type="molecule type" value="Genomic_DNA"/>
</dbReference>
<dbReference type="GO" id="GO:0006430">
    <property type="term" value="P:lysyl-tRNA aminoacylation"/>
    <property type="evidence" value="ECO:0007669"/>
    <property type="project" value="InterPro"/>
</dbReference>
<dbReference type="NCBIfam" id="TIGR00499">
    <property type="entry name" value="lysS_bact"/>
    <property type="match status" value="1"/>
</dbReference>
<feature type="domain" description="Aminoacyl-transfer RNA synthetases class-II family profile" evidence="9">
    <location>
        <begin position="176"/>
        <end position="484"/>
    </location>
</feature>
<dbReference type="CDD" id="cd04322">
    <property type="entry name" value="LysRS_N"/>
    <property type="match status" value="1"/>
</dbReference>
<dbReference type="SUPFAM" id="SSF55681">
    <property type="entry name" value="Class II aaRS and biotin synthetases"/>
    <property type="match status" value="1"/>
</dbReference>
<gene>
    <name evidence="10" type="ORF">A2370_00620</name>
</gene>
<keyword evidence="8" id="KW-0460">Magnesium</keyword>
<evidence type="ECO:0000259" key="9">
    <source>
        <dbReference type="PROSITE" id="PS50862"/>
    </source>
</evidence>
<keyword evidence="5" id="KW-0067">ATP-binding</keyword>
<dbReference type="PRINTS" id="PR00982">
    <property type="entry name" value="TRNASYNTHLYS"/>
</dbReference>